<evidence type="ECO:0000313" key="3">
    <source>
        <dbReference type="EMBL" id="QJH96678.1"/>
    </source>
</evidence>
<sequence>MCIRQPTKKGIDKLPKEGTYYKLLRCNGEARYHDFTYHMGINHIPQKKQVWELATERQAKSKWKMGGHFYRYRKDAIDEERRGPISNILAVFRIKRDDIEYIGTTYDIPTITAHKARRIR</sequence>
<gene>
    <name evidence="2" type="ORF">MM415A00575_0010</name>
    <name evidence="1" type="ORF">MM415B00170_0040</name>
    <name evidence="3" type="ORF">TM448B00791_0016</name>
</gene>
<protein>
    <submittedName>
        <fullName evidence="3">Uncharacterized protein</fullName>
    </submittedName>
</protein>
<dbReference type="EMBL" id="MT144658">
    <property type="protein sequence ID" value="QJH96678.1"/>
    <property type="molecule type" value="Genomic_DNA"/>
</dbReference>
<organism evidence="3">
    <name type="scientific">viral metagenome</name>
    <dbReference type="NCBI Taxonomy" id="1070528"/>
    <lineage>
        <taxon>unclassified sequences</taxon>
        <taxon>metagenomes</taxon>
        <taxon>organismal metagenomes</taxon>
    </lineage>
</organism>
<reference evidence="3" key="1">
    <citation type="submission" date="2020-03" db="EMBL/GenBank/DDBJ databases">
        <title>The deep terrestrial virosphere.</title>
        <authorList>
            <person name="Holmfeldt K."/>
            <person name="Nilsson E."/>
            <person name="Simone D."/>
            <person name="Lopez-Fernandez M."/>
            <person name="Wu X."/>
            <person name="de Brujin I."/>
            <person name="Lundin D."/>
            <person name="Andersson A."/>
            <person name="Bertilsson S."/>
            <person name="Dopson M."/>
        </authorList>
    </citation>
    <scope>NUCLEOTIDE SEQUENCE</scope>
    <source>
        <strain evidence="2">MM415A00575</strain>
        <strain evidence="1">MM415B00170</strain>
        <strain evidence="3">TM448B00791</strain>
    </source>
</reference>
<dbReference type="EMBL" id="MT142450">
    <property type="protein sequence ID" value="QJA81174.1"/>
    <property type="molecule type" value="Genomic_DNA"/>
</dbReference>
<dbReference type="EMBL" id="MT141575">
    <property type="protein sequence ID" value="QJA67731.1"/>
    <property type="molecule type" value="Genomic_DNA"/>
</dbReference>
<proteinExistence type="predicted"/>
<name>A0A6M3XFW8_9ZZZZ</name>
<evidence type="ECO:0000313" key="1">
    <source>
        <dbReference type="EMBL" id="QJA67731.1"/>
    </source>
</evidence>
<evidence type="ECO:0000313" key="2">
    <source>
        <dbReference type="EMBL" id="QJA81174.1"/>
    </source>
</evidence>
<dbReference type="AlphaFoldDB" id="A0A6M3XFW8"/>
<accession>A0A6M3XFW8</accession>